<dbReference type="InterPro" id="IPR019376">
    <property type="entry name" value="Myeloid_leukemia_factor"/>
</dbReference>
<name>A0A1I8PYT2_STOCA</name>
<dbReference type="STRING" id="35570.A0A1I8PYT2"/>
<evidence type="ECO:0000256" key="2">
    <source>
        <dbReference type="ARBA" id="ARBA00008332"/>
    </source>
</evidence>
<feature type="compositionally biased region" description="Low complexity" evidence="5">
    <location>
        <begin position="452"/>
        <end position="480"/>
    </location>
</feature>
<feature type="region of interest" description="Disordered" evidence="5">
    <location>
        <begin position="314"/>
        <end position="342"/>
    </location>
</feature>
<dbReference type="EnsemblMetazoa" id="SCAU012318-RD">
    <property type="protein sequence ID" value="SCAU012318-PD"/>
    <property type="gene ID" value="SCAU012318"/>
</dbReference>
<evidence type="ECO:0000256" key="5">
    <source>
        <dbReference type="SAM" id="MobiDB-lite"/>
    </source>
</evidence>
<dbReference type="Proteomes" id="UP000095300">
    <property type="component" value="Unassembled WGS sequence"/>
</dbReference>
<feature type="region of interest" description="Disordered" evidence="5">
    <location>
        <begin position="355"/>
        <end position="493"/>
    </location>
</feature>
<dbReference type="Pfam" id="PF10248">
    <property type="entry name" value="Mlf1IP"/>
    <property type="match status" value="1"/>
</dbReference>
<evidence type="ECO:0000313" key="6">
    <source>
        <dbReference type="EnsemblMetazoa" id="SCAU012318-PD"/>
    </source>
</evidence>
<comment type="subcellular location">
    <subcellularLocation>
        <location evidence="1">Cytoplasm</location>
    </subcellularLocation>
</comment>
<dbReference type="VEuPathDB" id="VectorBase:SCAU012318"/>
<dbReference type="GO" id="GO:0005737">
    <property type="term" value="C:cytoplasm"/>
    <property type="evidence" value="ECO:0007669"/>
    <property type="project" value="UniProtKB-SubCell"/>
</dbReference>
<dbReference type="PANTHER" id="PTHR13105">
    <property type="entry name" value="MYELOID LEUKEMIA FACTOR"/>
    <property type="match status" value="1"/>
</dbReference>
<feature type="compositionally biased region" description="Polar residues" evidence="5">
    <location>
        <begin position="401"/>
        <end position="422"/>
    </location>
</feature>
<evidence type="ECO:0000313" key="7">
    <source>
        <dbReference type="Proteomes" id="UP000095300"/>
    </source>
</evidence>
<dbReference type="AlphaFoldDB" id="A0A1I8PYT2"/>
<feature type="region of interest" description="Disordered" evidence="5">
    <location>
        <begin position="1"/>
        <end position="22"/>
    </location>
</feature>
<feature type="compositionally biased region" description="Basic residues" evidence="5">
    <location>
        <begin position="423"/>
        <end position="448"/>
    </location>
</feature>
<evidence type="ECO:0000256" key="1">
    <source>
        <dbReference type="ARBA" id="ARBA00004496"/>
    </source>
</evidence>
<feature type="compositionally biased region" description="Basic and acidic residues" evidence="5">
    <location>
        <begin position="484"/>
        <end position="493"/>
    </location>
</feature>
<keyword evidence="3" id="KW-0963">Cytoplasm</keyword>
<feature type="region of interest" description="Disordered" evidence="5">
    <location>
        <begin position="216"/>
        <end position="244"/>
    </location>
</feature>
<feature type="compositionally biased region" description="Low complexity" evidence="5">
    <location>
        <begin position="261"/>
        <end position="278"/>
    </location>
</feature>
<feature type="compositionally biased region" description="Low complexity" evidence="5">
    <location>
        <begin position="327"/>
        <end position="342"/>
    </location>
</feature>
<comment type="similarity">
    <text evidence="2">Belongs to the MLF family.</text>
</comment>
<accession>A0A1I8PYT2</accession>
<evidence type="ECO:0008006" key="8">
    <source>
        <dbReference type="Google" id="ProtNLM"/>
    </source>
</evidence>
<proteinExistence type="inferred from homology"/>
<sequence>MPLKKNQKINHKSYKSKVSSSLQDGDSESIALLSHMNAMNMQMRSMNRLMNSFMPDPFNMLAPFDGGFQQNALMERQNGPPMGGGLFGFPAMPPMQMMHGMPNMNRLLSADIGNNGGASFCSSSVITMSSGPDGRPQIYQATSSTKTGPGGIRETRRTVQDSVNGVKKMAIGHHIGERAHIIEKEQDTRSGQLEERQEFINLDEDEAEDFDREFTTKASSGRIGQHRAIAAPPTQTLTIEPLDDDDDDEVIETTANVAAAGRHPQQPPHQQRPSSSGSHQRRYVPALPTPPSQPSHQNSSSDIDTIVNVTTMPSLASETRPTPPPTLSSLSSSTSSHAKPSLSIGAASAATATTANNNSPYVSSATPRRSSAYRSSHISGASPRRPLRTPPSSPLATTPTMHNHSTASSPSVHPHPYNSSAARRSHHHHHHHHHHQQQHQHRSKHGKHSTGNAAAAAANANTTANAANNSAVANSNSSNNQTPNHREEYNNQN</sequence>
<dbReference type="KEGG" id="scac:106091314"/>
<gene>
    <name evidence="6" type="primary">106091314</name>
</gene>
<evidence type="ECO:0000256" key="3">
    <source>
        <dbReference type="ARBA" id="ARBA00022490"/>
    </source>
</evidence>
<keyword evidence="7" id="KW-1185">Reference proteome</keyword>
<keyword evidence="4" id="KW-0597">Phosphoprotein</keyword>
<reference evidence="6" key="1">
    <citation type="submission" date="2020-05" db="UniProtKB">
        <authorList>
            <consortium name="EnsemblMetazoa"/>
        </authorList>
    </citation>
    <scope>IDENTIFICATION</scope>
    <source>
        <strain evidence="6">USDA</strain>
    </source>
</reference>
<protein>
    <recommendedName>
        <fullName evidence="8">Myeloid leukemia factor</fullName>
    </recommendedName>
</protein>
<feature type="compositionally biased region" description="Polar residues" evidence="5">
    <location>
        <begin position="360"/>
        <end position="379"/>
    </location>
</feature>
<evidence type="ECO:0000256" key="4">
    <source>
        <dbReference type="ARBA" id="ARBA00022553"/>
    </source>
</evidence>
<organism evidence="6 7">
    <name type="scientific">Stomoxys calcitrans</name>
    <name type="common">Stable fly</name>
    <name type="synonym">Conops calcitrans</name>
    <dbReference type="NCBI Taxonomy" id="35570"/>
    <lineage>
        <taxon>Eukaryota</taxon>
        <taxon>Metazoa</taxon>
        <taxon>Ecdysozoa</taxon>
        <taxon>Arthropoda</taxon>
        <taxon>Hexapoda</taxon>
        <taxon>Insecta</taxon>
        <taxon>Pterygota</taxon>
        <taxon>Neoptera</taxon>
        <taxon>Endopterygota</taxon>
        <taxon>Diptera</taxon>
        <taxon>Brachycera</taxon>
        <taxon>Muscomorpha</taxon>
        <taxon>Muscoidea</taxon>
        <taxon>Muscidae</taxon>
        <taxon>Stomoxys</taxon>
    </lineage>
</organism>
<dbReference type="OrthoDB" id="8707547at2759"/>
<feature type="region of interest" description="Disordered" evidence="5">
    <location>
        <begin position="258"/>
        <end position="301"/>
    </location>
</feature>
<feature type="compositionally biased region" description="Basic residues" evidence="5">
    <location>
        <begin position="1"/>
        <end position="15"/>
    </location>
</feature>